<evidence type="ECO:0000256" key="8">
    <source>
        <dbReference type="ARBA" id="ARBA00022824"/>
    </source>
</evidence>
<evidence type="ECO:0000256" key="12">
    <source>
        <dbReference type="ARBA" id="ARBA00023136"/>
    </source>
</evidence>
<dbReference type="InterPro" id="IPR045175">
    <property type="entry name" value="M28_fam"/>
</dbReference>
<organism evidence="19 20">
    <name type="scientific">Malassezia vespertilionis</name>
    <dbReference type="NCBI Taxonomy" id="2020962"/>
    <lineage>
        <taxon>Eukaryota</taxon>
        <taxon>Fungi</taxon>
        <taxon>Dikarya</taxon>
        <taxon>Basidiomycota</taxon>
        <taxon>Ustilaginomycotina</taxon>
        <taxon>Malasseziomycetes</taxon>
        <taxon>Malasseziales</taxon>
        <taxon>Malasseziaceae</taxon>
        <taxon>Malassezia</taxon>
    </lineage>
</organism>
<reference evidence="19 20" key="1">
    <citation type="submission" date="2017-10" db="EMBL/GenBank/DDBJ databases">
        <title>A novel species of cold-tolerant Malassezia isolated from bats.</title>
        <authorList>
            <person name="Lorch J.M."/>
            <person name="Palmer J.M."/>
            <person name="Vanderwolf K.J."/>
            <person name="Schmidt K.Z."/>
            <person name="Verant M.L."/>
            <person name="Weller T.J."/>
            <person name="Blehert D.S."/>
        </authorList>
    </citation>
    <scope>NUCLEOTIDE SEQUENCE [LARGE SCALE GENOMIC DNA]</scope>
    <source>
        <strain evidence="19 20">NWHC:44797-103</strain>
    </source>
</reference>
<evidence type="ECO:0000256" key="9">
    <source>
        <dbReference type="ARBA" id="ARBA00022833"/>
    </source>
</evidence>
<keyword evidence="7 14" id="KW-0378">Hydrolase</keyword>
<evidence type="ECO:0000256" key="3">
    <source>
        <dbReference type="ARBA" id="ARBA00010918"/>
    </source>
</evidence>
<dbReference type="EC" id="3.4.-.-" evidence="14"/>
<dbReference type="Pfam" id="PF22249">
    <property type="entry name" value="ERMP1-TM"/>
    <property type="match status" value="1"/>
</dbReference>
<keyword evidence="9 14" id="KW-0862">Zinc</keyword>
<protein>
    <recommendedName>
        <fullName evidence="14">Peptide hydrolase</fullName>
        <ecNumber evidence="14">3.4.-.-</ecNumber>
    </recommendedName>
</protein>
<keyword evidence="13" id="KW-0325">Glycoprotein</keyword>
<sequence>MPPRRNRARNAAPARAAQPAAPSLHEPKSTPIAYDPVRRVPARELSVLGAFVALLMGVSLWLHYSLPLPMQSTTVTEPLPEYPITDAWYDALSAGELDATTLPMYMPSTAALEGSIVPYFSEGNAMLTIQHLAGDIGYRVVGTQQHVDAEKWAEDILRRYVGTHDTGDGSYQTHVELFTQIGDGAHRFEILGYPVWKQYYNMTNLIVRISDGSEQSKNNTLLLNAHLDSTPPSPGGADDGAGVAIMFEVLRILTLRGAPRVRNGLILLFNNGEESLQDASHMYMTQHNETNHAVRAVLNMEACGVSGPTLLFQATDPLLIDAYAKVPHPFATVVASDVFSSGVIMSDTDFRQFEEYGNGTPGLDMAIVGSSYLYHTRRDVPAHIEHGVLQHFGENVLSLVQSLSLEPDSPMKRLAHWQHKVRQIMPIYFSVFGRYFVSIPPKTFKMIVIFVSLASNFVLGIVNSSDTRVSTIHYAVGCAAGVFASFLAALGSANLVAALMRALGMPMSWFAHEFYAIALYAPPALAAVVAVQILLSACVEKSRRPYLEHASFTGPVLFFTLGLLLMNSFGLGSAYLMLLSALTNLIPITINDFLFIGISPIAMGQVPVDRRVRFATYFFSVISACTVGIEGFVSFMDLIVPLLGRMGKGVPVDFAIASLVAALATLNSIALVPLLHRYGAGFARNTFTLLLLVSGAAIAFFALPGVPTFDALHPRRLLINHVENITSGEWHVAMSQLDGASANPRMDAAIQSVLLQGLPNATLSWANNGAAATDMDVLFPLSNHIGADRIVLPSTSERQAATNEPNRWSNYRLTCSEEVVDKEAKTRSFLMRLYHPGLAWSTMSFDADVIDWEFPAPPPRGFQRHHLKDVSRIDAHTWQMRIKVRVSDEQFAAFEHDKGAPADTLVRSPPLHPEPPLNGWRMQVHFSGFDAYGMYPHHKDTGMDKVSMKTLASLDALFQEEFPEIDPMLMSVIAGVAEC</sequence>
<keyword evidence="20" id="KW-1185">Reference proteome</keyword>
<evidence type="ECO:0000259" key="17">
    <source>
        <dbReference type="Pfam" id="PF04389"/>
    </source>
</evidence>
<keyword evidence="12 16" id="KW-0472">Membrane</keyword>
<keyword evidence="8" id="KW-0256">Endoplasmic reticulum</keyword>
<feature type="domain" description="Endoplasmic reticulum metallopeptidase 1/1-A TM" evidence="18">
    <location>
        <begin position="482"/>
        <end position="673"/>
    </location>
</feature>
<comment type="subcellular location">
    <subcellularLocation>
        <location evidence="2">Endoplasmic reticulum membrane</location>
        <topology evidence="2">Multi-pass membrane protein</topology>
    </subcellularLocation>
</comment>
<dbReference type="SUPFAM" id="SSF53187">
    <property type="entry name" value="Zn-dependent exopeptidases"/>
    <property type="match status" value="1"/>
</dbReference>
<evidence type="ECO:0000313" key="20">
    <source>
        <dbReference type="Proteomes" id="UP000232875"/>
    </source>
</evidence>
<dbReference type="InterPro" id="IPR048024">
    <property type="entry name" value="Fxna-like_M28_dom"/>
</dbReference>
<name>A0A2N1JHF7_9BASI</name>
<evidence type="ECO:0000256" key="15">
    <source>
        <dbReference type="SAM" id="MobiDB-lite"/>
    </source>
</evidence>
<feature type="domain" description="Peptidase M28" evidence="17">
    <location>
        <begin position="204"/>
        <end position="399"/>
    </location>
</feature>
<comment type="similarity">
    <text evidence="3 14">Belongs to the peptidase M28 family.</text>
</comment>
<evidence type="ECO:0000256" key="4">
    <source>
        <dbReference type="ARBA" id="ARBA00022670"/>
    </source>
</evidence>
<dbReference type="GO" id="GO:0006508">
    <property type="term" value="P:proteolysis"/>
    <property type="evidence" value="ECO:0007669"/>
    <property type="project" value="UniProtKB-KW"/>
</dbReference>
<evidence type="ECO:0000256" key="13">
    <source>
        <dbReference type="ARBA" id="ARBA00023180"/>
    </source>
</evidence>
<dbReference type="GO" id="GO:0046872">
    <property type="term" value="F:metal ion binding"/>
    <property type="evidence" value="ECO:0007669"/>
    <property type="project" value="UniProtKB-KW"/>
</dbReference>
<keyword evidence="6 14" id="KW-0479">Metal-binding</keyword>
<dbReference type="OrthoDB" id="76293at2759"/>
<evidence type="ECO:0000256" key="1">
    <source>
        <dbReference type="ARBA" id="ARBA00001947"/>
    </source>
</evidence>
<evidence type="ECO:0000256" key="16">
    <source>
        <dbReference type="SAM" id="Phobius"/>
    </source>
</evidence>
<evidence type="ECO:0000256" key="11">
    <source>
        <dbReference type="ARBA" id="ARBA00023049"/>
    </source>
</evidence>
<feature type="transmembrane region" description="Helical" evidence="16">
    <location>
        <begin position="556"/>
        <end position="578"/>
    </location>
</feature>
<comment type="cofactor">
    <cofactor evidence="1">
        <name>Zn(2+)</name>
        <dbReference type="ChEBI" id="CHEBI:29105"/>
    </cofactor>
</comment>
<keyword evidence="4 14" id="KW-0645">Protease</keyword>
<evidence type="ECO:0000256" key="10">
    <source>
        <dbReference type="ARBA" id="ARBA00022989"/>
    </source>
</evidence>
<evidence type="ECO:0000256" key="14">
    <source>
        <dbReference type="RuleBase" id="RU361240"/>
    </source>
</evidence>
<feature type="transmembrane region" description="Helical" evidence="16">
    <location>
        <begin position="584"/>
        <end position="602"/>
    </location>
</feature>
<proteinExistence type="inferred from homology"/>
<evidence type="ECO:0000259" key="18">
    <source>
        <dbReference type="Pfam" id="PF22249"/>
    </source>
</evidence>
<evidence type="ECO:0000256" key="2">
    <source>
        <dbReference type="ARBA" id="ARBA00004477"/>
    </source>
</evidence>
<keyword evidence="10 16" id="KW-1133">Transmembrane helix</keyword>
<feature type="region of interest" description="Disordered" evidence="15">
    <location>
        <begin position="1"/>
        <end position="30"/>
    </location>
</feature>
<dbReference type="GO" id="GO:0008235">
    <property type="term" value="F:metalloexopeptidase activity"/>
    <property type="evidence" value="ECO:0007669"/>
    <property type="project" value="InterPro"/>
</dbReference>
<dbReference type="PANTHER" id="PTHR12147">
    <property type="entry name" value="METALLOPEPTIDASE M28 FAMILY MEMBER"/>
    <property type="match status" value="1"/>
</dbReference>
<dbReference type="InterPro" id="IPR007484">
    <property type="entry name" value="Peptidase_M28"/>
</dbReference>
<feature type="transmembrane region" description="Helical" evidence="16">
    <location>
        <begin position="687"/>
        <end position="706"/>
    </location>
</feature>
<feature type="transmembrane region" description="Helical" evidence="16">
    <location>
        <begin position="474"/>
        <end position="502"/>
    </location>
</feature>
<dbReference type="STRING" id="2020962.A0A2N1JHF7"/>
<accession>A0A2N1JHF7</accession>
<feature type="transmembrane region" description="Helical" evidence="16">
    <location>
        <begin position="614"/>
        <end position="635"/>
    </location>
</feature>
<feature type="transmembrane region" description="Helical" evidence="16">
    <location>
        <begin position="655"/>
        <end position="675"/>
    </location>
</feature>
<feature type="transmembrane region" description="Helical" evidence="16">
    <location>
        <begin position="514"/>
        <end position="535"/>
    </location>
</feature>
<feature type="compositionally biased region" description="Low complexity" evidence="15">
    <location>
        <begin position="9"/>
        <end position="22"/>
    </location>
</feature>
<feature type="transmembrane region" description="Helical" evidence="16">
    <location>
        <begin position="45"/>
        <end position="64"/>
    </location>
</feature>
<dbReference type="InterPro" id="IPR053974">
    <property type="entry name" value="ERMP1_1-A_TM"/>
</dbReference>
<dbReference type="EMBL" id="KZ454987">
    <property type="protein sequence ID" value="PKI85984.1"/>
    <property type="molecule type" value="Genomic_DNA"/>
</dbReference>
<dbReference type="FunFam" id="3.40.630.10:FF:000008">
    <property type="entry name" value="Endoplasmic reticulum metallopeptidase 1"/>
    <property type="match status" value="1"/>
</dbReference>
<gene>
    <name evidence="19" type="ORF">MVES_000151</name>
</gene>
<evidence type="ECO:0000256" key="6">
    <source>
        <dbReference type="ARBA" id="ARBA00022723"/>
    </source>
</evidence>
<dbReference type="PANTHER" id="PTHR12147:SF22">
    <property type="entry name" value="ENDOPLASMIC RETICULUM METALLOPEPTIDASE 1"/>
    <property type="match status" value="1"/>
</dbReference>
<dbReference type="AlphaFoldDB" id="A0A2N1JHF7"/>
<dbReference type="CDD" id="cd03875">
    <property type="entry name" value="M28_Fxna_like"/>
    <property type="match status" value="1"/>
</dbReference>
<dbReference type="GO" id="GO:0005789">
    <property type="term" value="C:endoplasmic reticulum membrane"/>
    <property type="evidence" value="ECO:0007669"/>
    <property type="project" value="UniProtKB-SubCell"/>
</dbReference>
<keyword evidence="5 16" id="KW-0812">Transmembrane</keyword>
<evidence type="ECO:0000256" key="5">
    <source>
        <dbReference type="ARBA" id="ARBA00022692"/>
    </source>
</evidence>
<dbReference type="Gene3D" id="3.40.630.10">
    <property type="entry name" value="Zn peptidases"/>
    <property type="match status" value="1"/>
</dbReference>
<evidence type="ECO:0000313" key="19">
    <source>
        <dbReference type="EMBL" id="PKI85984.1"/>
    </source>
</evidence>
<evidence type="ECO:0000256" key="7">
    <source>
        <dbReference type="ARBA" id="ARBA00022801"/>
    </source>
</evidence>
<dbReference type="Proteomes" id="UP000232875">
    <property type="component" value="Unassembled WGS sequence"/>
</dbReference>
<feature type="transmembrane region" description="Helical" evidence="16">
    <location>
        <begin position="444"/>
        <end position="462"/>
    </location>
</feature>
<keyword evidence="11" id="KW-0482">Metalloprotease</keyword>
<dbReference type="Pfam" id="PF04389">
    <property type="entry name" value="Peptidase_M28"/>
    <property type="match status" value="1"/>
</dbReference>